<dbReference type="CDD" id="cd21980">
    <property type="entry name" value="HMG-box_HMG20"/>
    <property type="match status" value="1"/>
</dbReference>
<evidence type="ECO:0000313" key="8">
    <source>
        <dbReference type="Proteomes" id="UP001152799"/>
    </source>
</evidence>
<evidence type="ECO:0000256" key="2">
    <source>
        <dbReference type="ARBA" id="ARBA00023242"/>
    </source>
</evidence>
<dbReference type="InterPro" id="IPR036910">
    <property type="entry name" value="HMG_box_dom_sf"/>
</dbReference>
<proteinExistence type="predicted"/>
<feature type="domain" description="HMG box" evidence="6">
    <location>
        <begin position="56"/>
        <end position="124"/>
    </location>
</feature>
<feature type="compositionally biased region" description="Polar residues" evidence="5">
    <location>
        <begin position="1"/>
        <end position="11"/>
    </location>
</feature>
<feature type="compositionally biased region" description="Basic and acidic residues" evidence="5">
    <location>
        <begin position="12"/>
        <end position="32"/>
    </location>
</feature>
<dbReference type="AlphaFoldDB" id="A0A9N9MSL9"/>
<dbReference type="GO" id="GO:0010468">
    <property type="term" value="P:regulation of gene expression"/>
    <property type="evidence" value="ECO:0007669"/>
    <property type="project" value="TreeGrafter"/>
</dbReference>
<evidence type="ECO:0000256" key="4">
    <source>
        <dbReference type="SAM" id="Coils"/>
    </source>
</evidence>
<feature type="region of interest" description="Disordered" evidence="5">
    <location>
        <begin position="1"/>
        <end position="64"/>
    </location>
</feature>
<dbReference type="SMART" id="SM00398">
    <property type="entry name" value="HMG"/>
    <property type="match status" value="1"/>
</dbReference>
<evidence type="ECO:0000256" key="1">
    <source>
        <dbReference type="ARBA" id="ARBA00023125"/>
    </source>
</evidence>
<keyword evidence="8" id="KW-1185">Reference proteome</keyword>
<feature type="DNA-binding region" description="HMG box" evidence="3">
    <location>
        <begin position="56"/>
        <end position="124"/>
    </location>
</feature>
<feature type="compositionally biased region" description="Basic residues" evidence="5">
    <location>
        <begin position="40"/>
        <end position="50"/>
    </location>
</feature>
<accession>A0A9N9MSL9</accession>
<feature type="coiled-coil region" evidence="4">
    <location>
        <begin position="195"/>
        <end position="229"/>
    </location>
</feature>
<dbReference type="Gene3D" id="1.10.30.10">
    <property type="entry name" value="High mobility group box domain"/>
    <property type="match status" value="1"/>
</dbReference>
<dbReference type="InterPro" id="IPR051965">
    <property type="entry name" value="ChromReg_NeuronalGeneExpr"/>
</dbReference>
<organism evidence="7 8">
    <name type="scientific">Ceutorhynchus assimilis</name>
    <name type="common">cabbage seed weevil</name>
    <dbReference type="NCBI Taxonomy" id="467358"/>
    <lineage>
        <taxon>Eukaryota</taxon>
        <taxon>Metazoa</taxon>
        <taxon>Ecdysozoa</taxon>
        <taxon>Arthropoda</taxon>
        <taxon>Hexapoda</taxon>
        <taxon>Insecta</taxon>
        <taxon>Pterygota</taxon>
        <taxon>Neoptera</taxon>
        <taxon>Endopterygota</taxon>
        <taxon>Coleoptera</taxon>
        <taxon>Polyphaga</taxon>
        <taxon>Cucujiformia</taxon>
        <taxon>Curculionidae</taxon>
        <taxon>Ceutorhynchinae</taxon>
        <taxon>Ceutorhynchus</taxon>
    </lineage>
</organism>
<name>A0A9N9MSL9_9CUCU</name>
<evidence type="ECO:0000256" key="5">
    <source>
        <dbReference type="SAM" id="MobiDB-lite"/>
    </source>
</evidence>
<dbReference type="SUPFAM" id="SSF47095">
    <property type="entry name" value="HMG-box"/>
    <property type="match status" value="1"/>
</dbReference>
<keyword evidence="4" id="KW-0175">Coiled coil</keyword>
<evidence type="ECO:0000256" key="3">
    <source>
        <dbReference type="PROSITE-ProRule" id="PRU00267"/>
    </source>
</evidence>
<dbReference type="EMBL" id="OU892279">
    <property type="protein sequence ID" value="CAG9766263.1"/>
    <property type="molecule type" value="Genomic_DNA"/>
</dbReference>
<dbReference type="InterPro" id="IPR009071">
    <property type="entry name" value="HMG_box_dom"/>
</dbReference>
<dbReference type="PROSITE" id="PS50118">
    <property type="entry name" value="HMG_BOX_2"/>
    <property type="match status" value="1"/>
</dbReference>
<dbReference type="PANTHER" id="PTHR46040:SF3">
    <property type="entry name" value="HIGH MOBILITY GROUP PROTEIN 2"/>
    <property type="match status" value="1"/>
</dbReference>
<dbReference type="GO" id="GO:0003677">
    <property type="term" value="F:DNA binding"/>
    <property type="evidence" value="ECO:0007669"/>
    <property type="project" value="UniProtKB-UniRule"/>
</dbReference>
<evidence type="ECO:0000313" key="7">
    <source>
        <dbReference type="EMBL" id="CAG9766263.1"/>
    </source>
</evidence>
<dbReference type="PANTHER" id="PTHR46040">
    <property type="entry name" value="HIGH MOBILITY GROUP PROTEIN 2"/>
    <property type="match status" value="1"/>
</dbReference>
<protein>
    <recommendedName>
        <fullName evidence="6">HMG box domain-containing protein</fullName>
    </recommendedName>
</protein>
<sequence>MENPTENVQTMSEDKPDPPKVGHPEEKPKEAVPAENMKPKAPKAKKRKKPKDSTAPRQPLTGYIRYLNDRREGVRAANPSLSFADITKMLASEWTNLPLDKKQQYLDAAEQDRERYTKEYEAYKQTEAYKQFTQQNKQMKVKETVVATTNPTNHVQLPISQEIDFGNFDIPIFTEEFLEHNKTRDAELRQLRKINTDYEQQNALLTKHIENMQSAITKIESEILQQERTNTSLQEHLNHLKTALSNGFVKVKLPGVKEVPNRQNIETYMMKLHSVLLENDSQDTKMLQTVREVVGKLDFKG</sequence>
<gene>
    <name evidence="7" type="ORF">CEUTPL_LOCUS6850</name>
</gene>
<dbReference type="Proteomes" id="UP001152799">
    <property type="component" value="Chromosome 3"/>
</dbReference>
<evidence type="ECO:0000259" key="6">
    <source>
        <dbReference type="PROSITE" id="PS50118"/>
    </source>
</evidence>
<keyword evidence="2 3" id="KW-0539">Nucleus</keyword>
<dbReference type="OrthoDB" id="3213154at2759"/>
<reference evidence="7" key="1">
    <citation type="submission" date="2022-01" db="EMBL/GenBank/DDBJ databases">
        <authorList>
            <person name="King R."/>
        </authorList>
    </citation>
    <scope>NUCLEOTIDE SEQUENCE</scope>
</reference>
<dbReference type="Pfam" id="PF00505">
    <property type="entry name" value="HMG_box"/>
    <property type="match status" value="1"/>
</dbReference>
<feature type="coiled-coil region" evidence="4">
    <location>
        <begin position="99"/>
        <end position="126"/>
    </location>
</feature>
<dbReference type="GO" id="GO:0005634">
    <property type="term" value="C:nucleus"/>
    <property type="evidence" value="ECO:0007669"/>
    <property type="project" value="UniProtKB-UniRule"/>
</dbReference>
<keyword evidence="1 3" id="KW-0238">DNA-binding</keyword>